<evidence type="ECO:0000313" key="1">
    <source>
        <dbReference type="EMBL" id="GAA4020630.1"/>
    </source>
</evidence>
<protein>
    <submittedName>
        <fullName evidence="1">Uncharacterized protein</fullName>
    </submittedName>
</protein>
<keyword evidence="2" id="KW-1185">Reference proteome</keyword>
<reference evidence="2" key="1">
    <citation type="journal article" date="2019" name="Int. J. Syst. Evol. Microbiol.">
        <title>The Global Catalogue of Microorganisms (GCM) 10K type strain sequencing project: providing services to taxonomists for standard genome sequencing and annotation.</title>
        <authorList>
            <consortium name="The Broad Institute Genomics Platform"/>
            <consortium name="The Broad Institute Genome Sequencing Center for Infectious Disease"/>
            <person name="Wu L."/>
            <person name="Ma J."/>
        </authorList>
    </citation>
    <scope>NUCLEOTIDE SEQUENCE [LARGE SCALE GENOMIC DNA]</scope>
    <source>
        <strain evidence="2">JCM 16673</strain>
    </source>
</reference>
<comment type="caution">
    <text evidence="1">The sequence shown here is derived from an EMBL/GenBank/DDBJ whole genome shotgun (WGS) entry which is preliminary data.</text>
</comment>
<dbReference type="Proteomes" id="UP001501353">
    <property type="component" value="Unassembled WGS sequence"/>
</dbReference>
<proteinExistence type="predicted"/>
<dbReference type="EMBL" id="BAAAZE010000008">
    <property type="protein sequence ID" value="GAA4020630.1"/>
    <property type="molecule type" value="Genomic_DNA"/>
</dbReference>
<dbReference type="RefSeq" id="WP_344762814.1">
    <property type="nucleotide sequence ID" value="NZ_BAAAZE010000008.1"/>
</dbReference>
<evidence type="ECO:0000313" key="2">
    <source>
        <dbReference type="Proteomes" id="UP001501353"/>
    </source>
</evidence>
<accession>A0ABP7T3X8</accession>
<organism evidence="1 2">
    <name type="scientific">Actimicrobium antarcticum</name>
    <dbReference type="NCBI Taxonomy" id="1051899"/>
    <lineage>
        <taxon>Bacteria</taxon>
        <taxon>Pseudomonadati</taxon>
        <taxon>Pseudomonadota</taxon>
        <taxon>Betaproteobacteria</taxon>
        <taxon>Burkholderiales</taxon>
        <taxon>Oxalobacteraceae</taxon>
        <taxon>Actimicrobium</taxon>
    </lineage>
</organism>
<dbReference type="InterPro" id="IPR046137">
    <property type="entry name" value="DUF6139"/>
</dbReference>
<sequence length="76" mass="8378">MRIDLFQRTESEGHFSYLAVPEGKVIPDEVVNSEWLDVARGMELGDQQARTAYGIDAAEEQINAKGYAITGLTSDC</sequence>
<name>A0ABP7T3X8_9BURK</name>
<dbReference type="Pfam" id="PF19636">
    <property type="entry name" value="DUF6139"/>
    <property type="match status" value="1"/>
</dbReference>
<gene>
    <name evidence="1" type="ORF">GCM10022212_16540</name>
</gene>